<gene>
    <name evidence="1" type="ORF">AW11_01213</name>
</gene>
<proteinExistence type="predicted"/>
<accession>A0A011QKR2</accession>
<reference evidence="1" key="1">
    <citation type="submission" date="2014-02" db="EMBL/GenBank/DDBJ databases">
        <title>Expanding our view of genomic diversity in Candidatus Accumulibacter clades.</title>
        <authorList>
            <person name="Skennerton C.T."/>
            <person name="Barr J.J."/>
            <person name="Slater F.R."/>
            <person name="Bond P.L."/>
            <person name="Tyson G.W."/>
        </authorList>
    </citation>
    <scope>NUCLEOTIDE SEQUENCE [LARGE SCALE GENOMIC DNA]</scope>
</reference>
<evidence type="ECO:0000313" key="1">
    <source>
        <dbReference type="EMBL" id="EXI89937.1"/>
    </source>
</evidence>
<dbReference type="STRING" id="1454004.AW11_01213"/>
<keyword evidence="2" id="KW-1185">Reference proteome</keyword>
<evidence type="ECO:0000313" key="2">
    <source>
        <dbReference type="Proteomes" id="UP000022141"/>
    </source>
</evidence>
<sequence>MPETGCRKTLHLGIPGFAWRPQVIDIIASYHIGMDVAFSVQSSAQAFGIDSINSCATDDLMLRKGTTAKTRVQSISASTTTEKQGNA</sequence>
<protein>
    <submittedName>
        <fullName evidence="1">Uncharacterized protein</fullName>
    </submittedName>
</protein>
<dbReference type="Proteomes" id="UP000022141">
    <property type="component" value="Unassembled WGS sequence"/>
</dbReference>
<organism evidence="1 2">
    <name type="scientific">Accumulibacter regalis</name>
    <dbReference type="NCBI Taxonomy" id="522306"/>
    <lineage>
        <taxon>Bacteria</taxon>
        <taxon>Pseudomonadati</taxon>
        <taxon>Pseudomonadota</taxon>
        <taxon>Betaproteobacteria</taxon>
        <taxon>Candidatus Accumulibacter</taxon>
    </lineage>
</organism>
<name>A0A011QKR2_ACCRE</name>
<dbReference type="AlphaFoldDB" id="A0A011QKR2"/>
<comment type="caution">
    <text evidence="1">The sequence shown here is derived from an EMBL/GenBank/DDBJ whole genome shotgun (WGS) entry which is preliminary data.</text>
</comment>
<dbReference type="EMBL" id="JEMY01000012">
    <property type="protein sequence ID" value="EXI89937.1"/>
    <property type="molecule type" value="Genomic_DNA"/>
</dbReference>